<feature type="region of interest" description="Disordered" evidence="4">
    <location>
        <begin position="1683"/>
        <end position="2180"/>
    </location>
</feature>
<evidence type="ECO:0000256" key="2">
    <source>
        <dbReference type="ARBA" id="ARBA00022771"/>
    </source>
</evidence>
<feature type="compositionally biased region" description="Polar residues" evidence="4">
    <location>
        <begin position="1879"/>
        <end position="1890"/>
    </location>
</feature>
<feature type="compositionally biased region" description="Basic residues" evidence="4">
    <location>
        <begin position="985"/>
        <end position="997"/>
    </location>
</feature>
<dbReference type="OrthoDB" id="308383at2759"/>
<keyword evidence="1" id="KW-0479">Metal-binding</keyword>
<feature type="compositionally biased region" description="Basic and acidic residues" evidence="4">
    <location>
        <begin position="1705"/>
        <end position="1715"/>
    </location>
</feature>
<gene>
    <name evidence="6" type="ORF">PSNMU_V1.4_AUG-EV-PASAV3_0047650</name>
</gene>
<keyword evidence="3" id="KW-0862">Zinc</keyword>
<dbReference type="Gene3D" id="2.30.30.140">
    <property type="match status" value="1"/>
</dbReference>
<feature type="compositionally biased region" description="Basic and acidic residues" evidence="4">
    <location>
        <begin position="1787"/>
        <end position="1796"/>
    </location>
</feature>
<dbReference type="InterPro" id="IPR001214">
    <property type="entry name" value="SET_dom"/>
</dbReference>
<dbReference type="SMART" id="SM00317">
    <property type="entry name" value="SET"/>
    <property type="match status" value="1"/>
</dbReference>
<feature type="compositionally biased region" description="Basic and acidic residues" evidence="4">
    <location>
        <begin position="2260"/>
        <end position="2276"/>
    </location>
</feature>
<dbReference type="Pfam" id="PF07496">
    <property type="entry name" value="zf-CW"/>
    <property type="match status" value="1"/>
</dbReference>
<feature type="compositionally biased region" description="Polar residues" evidence="4">
    <location>
        <begin position="1683"/>
        <end position="1704"/>
    </location>
</feature>
<name>A0A448Z7C8_9STRA</name>
<feature type="compositionally biased region" description="Basic and acidic residues" evidence="4">
    <location>
        <begin position="1803"/>
        <end position="1814"/>
    </location>
</feature>
<dbReference type="Proteomes" id="UP000291116">
    <property type="component" value="Unassembled WGS sequence"/>
</dbReference>
<feature type="region of interest" description="Disordered" evidence="4">
    <location>
        <begin position="1197"/>
        <end position="1216"/>
    </location>
</feature>
<feature type="compositionally biased region" description="Polar residues" evidence="4">
    <location>
        <begin position="127"/>
        <end position="139"/>
    </location>
</feature>
<feature type="compositionally biased region" description="Low complexity" evidence="4">
    <location>
        <begin position="1949"/>
        <end position="1958"/>
    </location>
</feature>
<evidence type="ECO:0000256" key="4">
    <source>
        <dbReference type="SAM" id="MobiDB-lite"/>
    </source>
</evidence>
<dbReference type="Pfam" id="PF19633">
    <property type="entry name" value="SDG2_C"/>
    <property type="match status" value="1"/>
</dbReference>
<dbReference type="InterPro" id="IPR011124">
    <property type="entry name" value="Znf_CW"/>
</dbReference>
<dbReference type="Gene3D" id="2.170.270.10">
    <property type="entry name" value="SET domain"/>
    <property type="match status" value="1"/>
</dbReference>
<feature type="compositionally biased region" description="Basic and acidic residues" evidence="4">
    <location>
        <begin position="140"/>
        <end position="150"/>
    </location>
</feature>
<feature type="compositionally biased region" description="Basic and acidic residues" evidence="4">
    <location>
        <begin position="15"/>
        <end position="26"/>
    </location>
</feature>
<organism evidence="6 7">
    <name type="scientific">Pseudo-nitzschia multistriata</name>
    <dbReference type="NCBI Taxonomy" id="183589"/>
    <lineage>
        <taxon>Eukaryota</taxon>
        <taxon>Sar</taxon>
        <taxon>Stramenopiles</taxon>
        <taxon>Ochrophyta</taxon>
        <taxon>Bacillariophyta</taxon>
        <taxon>Bacillariophyceae</taxon>
        <taxon>Bacillariophycidae</taxon>
        <taxon>Bacillariales</taxon>
        <taxon>Bacillariaceae</taxon>
        <taxon>Pseudo-nitzschia</taxon>
    </lineage>
</organism>
<feature type="compositionally biased region" description="Basic and acidic residues" evidence="4">
    <location>
        <begin position="1751"/>
        <end position="1760"/>
    </location>
</feature>
<dbReference type="Gene3D" id="3.30.40.100">
    <property type="match status" value="1"/>
</dbReference>
<feature type="compositionally biased region" description="Acidic residues" evidence="4">
    <location>
        <begin position="1761"/>
        <end position="1786"/>
    </location>
</feature>
<evidence type="ECO:0000259" key="5">
    <source>
        <dbReference type="PROSITE" id="PS51050"/>
    </source>
</evidence>
<protein>
    <recommendedName>
        <fullName evidence="5">CW-type domain-containing protein</fullName>
    </recommendedName>
</protein>
<feature type="compositionally biased region" description="Polar residues" evidence="4">
    <location>
        <begin position="1721"/>
        <end position="1735"/>
    </location>
</feature>
<feature type="region of interest" description="Disordered" evidence="4">
    <location>
        <begin position="882"/>
        <end position="901"/>
    </location>
</feature>
<sequence length="2276" mass="259934">MTGDSRQRRKRKQNPPKEEKKNDKNAKNASSSSGMKKKKTTATGGKVAATKSIGNNRKRGKVTISATTSSTNRNNTTNGTGIGMFEKHRREFERCLNRLEKLDVYLFFSEHDIPPEFDECYDRQDPVSENESSAASPTTTEKKQIPDDMHMQPPSPPSSSTEVPSDKEGKSASVLFPNHPPYNFIVLRKRLEQNRYIIDRQRLTEAEENFHADGTTVDASDATKKGSSNFSQQHPFGINWELFRDDVIGMCNAAVERNKGNFDDGTPGTLSNSAEKIKSSMEQIYEKTGRRQVQEMEVSNDALRFSKIMEATENKEAAMQGKGWRKRAFPERQYERLTTDAVCAGLSELDERIATYELQTNLKDSFIGLSYTYNDTGQSEGWMKTIISEGDDKNEQEKAARALSTDDGVIKAQVMASMQSLLIAVQDRVMTENGVLEQKELRSASWAIGIEKVGEQIVSSKQLDSDASQPEIVEQPVWGMDCYTRKNISICLGTKFDKDVVLVFIEKWLLPAINACPVDLAYNLSNAARILEGLPLDTASSLNQRKATTTELWSTTLLGKALLKKIEETGPPWLHCAARILRKAIESMGHDFFRVHPKGHGSIVLSPKIAPNRLVTFYRGEVYPSWRWGEKMDAISLIQQRNNLKPRLPDFYNMALERPQQDPRGYGLLFVDASRKSGYGSMLSHSCNPSCEVRVAAVNGKLTLAMTTLRELTIGDEVTFDYNAVTESLHEYQAAVCLCGQVHCRGSFLHFATADCYQQVLNRNSPIAVRLAQLIKGCTKRVMSDDDIAILERHGFQTAAFGAVSVNRRKTTNSDFERSSLDSMDFVPIWLRTHVADILRYIEYERRALPIALISNQISNHKSVDDSGTNDKKKRVNVANVKEASQSNAAPKSIDDKPVKGSKPQPTFFYYLQRKRESFISQLLEERKNESMTGGEIEREMKKLASAEWKSFDDEMKQHWKEQAIAEWEKNGGKKKAVLEQQRLKRLSQSKNSKNKHNTCEPKKSTNTKTQESPAGNDGLLETKKISFQAADAEGVTAMEQRIQQLTQSLSRVGRVLDRHREELLRKQQSEKSTEKVHSPAELRELAHSPLAIMSDEHVVAFMWNHENGIIRTLLRMAKQEVCVSPQLNSALEDVESNYTSLAGFGRPWEKGADIDFPMPPQKGRELLNEALLKFRTTLLDGIRDMATDIKNLRASARENAREKREREEKRKQRAEKISKISTSCSDTEIRSAIKFVLNGLIDTIEGDDSDSEVDSNDPNISEPWLNNYNKRFKMEKAADLLLLYRRTSTFFRLVPYESLQSSPIEVYAREVGNSVPRSVMDIKETSEGMDRDELKKPDQDIEMADENHNKAKPSTEVKRTGVCEPEDIISEVVVDYQGDYIFSQILQWYNAGIGQKPGIPDIIGCALLPSMSGCWTIDTTKGSNAATGTRTKYQSNIRPKLVEWFKDPFKRGSPWTEDLRRGFVDKDDDSIEKASKFWLPIGSPVLDFLVTGDDCNLMDALRQLGTDPFSVENSGSDGLLSSVDHGRPAQAVCNWVQCEKPDCKKWRKIPWHVDIDIISKSFVCADHIWGLDPPSCDAPEDVWDETTDACVEADGSVKPKGVDKSTSPVVCSDQFPKVSRDIKDFKIGDRFDILRPGKEKWSIASVVDVALDSKKIQFHFVKTQSKNDVWLEEHSYRIATLHTHTSQSKQKAPTKIQLPSISETSEKASKLEKLKKIKASQNQQRIAKQLSKSNESSEKDVQFRSTTNKTENRKTNFRIEDDDDDDEGLFDVISSEDEDDDEENHEMEHETEITDIRSNGGSDKERVEKRSTVTDHSSSDSSFKKETNVVRSEHSDVENDCTKLSAKTKSAFTIPKKERGKRSSSIVIPKKNAIPKKPQSSSSVGTSLISKAMLEGKVKKKSRSPAKKSLLSLSPSATKERSNHRKHEISGTSSSPLKRKTFSEMSKTTTLTSPPTTRVKRDQIEINNGNKSRSPLSKAMVNPRRSYNDRYSIEQRRERELYRDSNEYSVRRSSDHYRDSSDTNDYSARRTNDSNNLSQRGSSMDRRRVDHSDQNISPRRNYDSRGHDEYGDDEYRSRHSDHSRYKHEDDVYRSRQYDSYHNEDNVERSRNKSSDYSPRRISYRREGKHEQYSDEYFHDRRMSGSDRRRSEREGYYDYDGRIVDDSDPYVSRRPEAEYRRRGTDIDRDVNRDEYRHRLDEEDERSFRSHFDAEDYRRVDDRQSKRRRHDSSSRREERRRRTFDGSDEYSRRLQSYNFSQEHDYPNEDFRHRDRRR</sequence>
<dbReference type="GO" id="GO:0008270">
    <property type="term" value="F:zinc ion binding"/>
    <property type="evidence" value="ECO:0007669"/>
    <property type="project" value="UniProtKB-KW"/>
</dbReference>
<dbReference type="InterPro" id="IPR046341">
    <property type="entry name" value="SET_dom_sf"/>
</dbReference>
<feature type="compositionally biased region" description="Basic and acidic residues" evidence="4">
    <location>
        <begin position="1823"/>
        <end position="1842"/>
    </location>
</feature>
<dbReference type="Pfam" id="PF00856">
    <property type="entry name" value="SET"/>
    <property type="match status" value="1"/>
</dbReference>
<proteinExistence type="predicted"/>
<evidence type="ECO:0000313" key="6">
    <source>
        <dbReference type="EMBL" id="VEU37928.1"/>
    </source>
</evidence>
<feature type="compositionally biased region" description="Low complexity" evidence="4">
    <location>
        <begin position="63"/>
        <end position="79"/>
    </location>
</feature>
<feature type="region of interest" description="Disordered" evidence="4">
    <location>
        <begin position="1"/>
        <end position="82"/>
    </location>
</feature>
<feature type="compositionally biased region" description="Basic and acidic residues" evidence="4">
    <location>
        <begin position="2044"/>
        <end position="2054"/>
    </location>
</feature>
<dbReference type="PANTHER" id="PTHR46655:SF1">
    <property type="entry name" value="HISTONE-LYSINE N-METHYLTRANSFERASE ATXR3"/>
    <property type="match status" value="1"/>
</dbReference>
<dbReference type="InterPro" id="IPR045606">
    <property type="entry name" value="ATXR3_C"/>
</dbReference>
<feature type="compositionally biased region" description="Basic and acidic residues" evidence="4">
    <location>
        <begin position="117"/>
        <end position="126"/>
    </location>
</feature>
<dbReference type="PROSITE" id="PS51050">
    <property type="entry name" value="ZF_CW"/>
    <property type="match status" value="1"/>
</dbReference>
<reference evidence="6 7" key="1">
    <citation type="submission" date="2019-01" db="EMBL/GenBank/DDBJ databases">
        <authorList>
            <person name="Ferrante I. M."/>
        </authorList>
    </citation>
    <scope>NUCLEOTIDE SEQUENCE [LARGE SCALE GENOMIC DNA]</scope>
    <source>
        <strain evidence="6 7">B856</strain>
    </source>
</reference>
<feature type="region of interest" description="Disordered" evidence="4">
    <location>
        <begin position="2218"/>
        <end position="2276"/>
    </location>
</feature>
<accession>A0A448Z7C8</accession>
<feature type="region of interest" description="Disordered" evidence="4">
    <location>
        <begin position="985"/>
        <end position="1021"/>
    </location>
</feature>
<keyword evidence="2" id="KW-0863">Zinc-finger</keyword>
<keyword evidence="7" id="KW-1185">Reference proteome</keyword>
<feature type="compositionally biased region" description="Polar residues" evidence="4">
    <location>
        <begin position="2034"/>
        <end position="2043"/>
    </location>
</feature>
<evidence type="ECO:0000313" key="7">
    <source>
        <dbReference type="Proteomes" id="UP000291116"/>
    </source>
</evidence>
<feature type="compositionally biased region" description="Low complexity" evidence="4">
    <location>
        <begin position="41"/>
        <end position="52"/>
    </location>
</feature>
<feature type="compositionally biased region" description="Polar residues" evidence="4">
    <location>
        <begin position="1005"/>
        <end position="1014"/>
    </location>
</feature>
<feature type="region of interest" description="Disordered" evidence="4">
    <location>
        <begin position="117"/>
        <end position="175"/>
    </location>
</feature>
<dbReference type="PANTHER" id="PTHR46655">
    <property type="entry name" value="HISTONE-LYSINE N-METHYLTRANSFERASE ATXR3"/>
    <property type="match status" value="1"/>
</dbReference>
<dbReference type="EMBL" id="CAACVS010000148">
    <property type="protein sequence ID" value="VEU37928.1"/>
    <property type="molecule type" value="Genomic_DNA"/>
</dbReference>
<feature type="compositionally biased region" description="Basic and acidic residues" evidence="4">
    <location>
        <begin position="2124"/>
        <end position="2180"/>
    </location>
</feature>
<evidence type="ECO:0000256" key="3">
    <source>
        <dbReference type="ARBA" id="ARBA00022833"/>
    </source>
</evidence>
<feature type="domain" description="CW-type" evidence="5">
    <location>
        <begin position="1530"/>
        <end position="1585"/>
    </location>
</feature>
<dbReference type="SUPFAM" id="SSF82199">
    <property type="entry name" value="SET domain"/>
    <property type="match status" value="1"/>
</dbReference>
<feature type="compositionally biased region" description="Basic and acidic residues" evidence="4">
    <location>
        <begin position="1987"/>
        <end position="2033"/>
    </location>
</feature>
<evidence type="ECO:0000256" key="1">
    <source>
        <dbReference type="ARBA" id="ARBA00022723"/>
    </source>
</evidence>
<feature type="compositionally biased region" description="Low complexity" evidence="4">
    <location>
        <begin position="1908"/>
        <end position="1918"/>
    </location>
</feature>
<feature type="compositionally biased region" description="Basic and acidic residues" evidence="4">
    <location>
        <begin position="2242"/>
        <end position="2251"/>
    </location>
</feature>
<feature type="compositionally biased region" description="Basic and acidic residues" evidence="4">
    <location>
        <begin position="2061"/>
        <end position="2114"/>
    </location>
</feature>
<feature type="compositionally biased region" description="Polar residues" evidence="4">
    <location>
        <begin position="1966"/>
        <end position="1976"/>
    </location>
</feature>